<name>A0A0E0J012_ORYNI</name>
<feature type="compositionally biased region" description="Polar residues" evidence="1">
    <location>
        <begin position="48"/>
        <end position="65"/>
    </location>
</feature>
<protein>
    <submittedName>
        <fullName evidence="2">Uncharacterized protein</fullName>
    </submittedName>
</protein>
<keyword evidence="3" id="KW-1185">Reference proteome</keyword>
<accession>A0A0E0J012</accession>
<reference evidence="2" key="1">
    <citation type="submission" date="2015-04" db="UniProtKB">
        <authorList>
            <consortium name="EnsemblPlants"/>
        </authorList>
    </citation>
    <scope>IDENTIFICATION</scope>
    <source>
        <strain evidence="2">SL10</strain>
    </source>
</reference>
<evidence type="ECO:0000313" key="2">
    <source>
        <dbReference type="EnsemblPlants" id="ONIVA11G07740.3"/>
    </source>
</evidence>
<dbReference type="AlphaFoldDB" id="A0A0E0J012"/>
<proteinExistence type="predicted"/>
<dbReference type="EnsemblPlants" id="ONIVA11G07740.3">
    <property type="protein sequence ID" value="ONIVA11G07740.3"/>
    <property type="gene ID" value="ONIVA11G07740"/>
</dbReference>
<evidence type="ECO:0000256" key="1">
    <source>
        <dbReference type="SAM" id="MobiDB-lite"/>
    </source>
</evidence>
<sequence length="105" mass="10855">MPGDNSPASDAGTATAHRARNPLTWARNVEDDDFFPPPPPPPRAGCFSPSSFCPGNARTSSSDGSAVTRARFGTRPPPPCTATADAPRLRTAISPPRSALVAEGV</sequence>
<feature type="region of interest" description="Disordered" evidence="1">
    <location>
        <begin position="1"/>
        <end position="105"/>
    </location>
</feature>
<dbReference type="Gramene" id="ONIVA11G07740.3">
    <property type="protein sequence ID" value="ONIVA11G07740.3"/>
    <property type="gene ID" value="ONIVA11G07740"/>
</dbReference>
<dbReference type="HOGENOM" id="CLU_2254310_0_0_1"/>
<reference evidence="2" key="2">
    <citation type="submission" date="2018-04" db="EMBL/GenBank/DDBJ databases">
        <title>OnivRS2 (Oryza nivara Reference Sequence Version 2).</title>
        <authorList>
            <person name="Zhang J."/>
            <person name="Kudrna D."/>
            <person name="Lee S."/>
            <person name="Talag J."/>
            <person name="Rajasekar S."/>
            <person name="Welchert J."/>
            <person name="Hsing Y.-I."/>
            <person name="Wing R.A."/>
        </authorList>
    </citation>
    <scope>NUCLEOTIDE SEQUENCE [LARGE SCALE GENOMIC DNA]</scope>
    <source>
        <strain evidence="2">SL10</strain>
    </source>
</reference>
<evidence type="ECO:0000313" key="3">
    <source>
        <dbReference type="Proteomes" id="UP000006591"/>
    </source>
</evidence>
<organism evidence="2">
    <name type="scientific">Oryza nivara</name>
    <name type="common">Indian wild rice</name>
    <name type="synonym">Oryza sativa f. spontanea</name>
    <dbReference type="NCBI Taxonomy" id="4536"/>
    <lineage>
        <taxon>Eukaryota</taxon>
        <taxon>Viridiplantae</taxon>
        <taxon>Streptophyta</taxon>
        <taxon>Embryophyta</taxon>
        <taxon>Tracheophyta</taxon>
        <taxon>Spermatophyta</taxon>
        <taxon>Magnoliopsida</taxon>
        <taxon>Liliopsida</taxon>
        <taxon>Poales</taxon>
        <taxon>Poaceae</taxon>
        <taxon>BOP clade</taxon>
        <taxon>Oryzoideae</taxon>
        <taxon>Oryzeae</taxon>
        <taxon>Oryzinae</taxon>
        <taxon>Oryza</taxon>
    </lineage>
</organism>
<dbReference type="Proteomes" id="UP000006591">
    <property type="component" value="Chromosome 11"/>
</dbReference>